<organism evidence="1 2">
    <name type="scientific">Nakamurella antarctica</name>
    <dbReference type="NCBI Taxonomy" id="1902245"/>
    <lineage>
        <taxon>Bacteria</taxon>
        <taxon>Bacillati</taxon>
        <taxon>Actinomycetota</taxon>
        <taxon>Actinomycetes</taxon>
        <taxon>Nakamurellales</taxon>
        <taxon>Nakamurellaceae</taxon>
        <taxon>Nakamurella</taxon>
    </lineage>
</organism>
<sequence length="195" mass="22431">MKRIIKRRRALQIMVMEFDNTKAGWRNLVGFLIILKRQILEFENPSLIGDSLPELGATSEELEQYSAIYANTPFEFNEWIRQFNGWHEVYFSFSLLPLSEIKRASEAMESDVCLEVALEFEPDFDPDLLFVVGSSPDSGARLLVSADPTDPRAYWFGDGDVETFPSFIYAFNFIVMLHQGTLEDFKSGKTKPFDF</sequence>
<reference evidence="1 2" key="1">
    <citation type="submission" date="2018-11" db="EMBL/GenBank/DDBJ databases">
        <authorList>
            <person name="Da X."/>
        </authorList>
    </citation>
    <scope>NUCLEOTIDE SEQUENCE [LARGE SCALE GENOMIC DNA]</scope>
    <source>
        <strain evidence="1 2">S14-144</strain>
    </source>
</reference>
<keyword evidence="2" id="KW-1185">Reference proteome</keyword>
<accession>A0A3G8ZPU9</accession>
<dbReference type="Proteomes" id="UP000268084">
    <property type="component" value="Chromosome"/>
</dbReference>
<dbReference type="OrthoDB" id="9776746at2"/>
<protein>
    <recommendedName>
        <fullName evidence="3">SMI1/KNR4 family protein</fullName>
    </recommendedName>
</protein>
<name>A0A3G8ZPU9_9ACTN</name>
<evidence type="ECO:0008006" key="3">
    <source>
        <dbReference type="Google" id="ProtNLM"/>
    </source>
</evidence>
<dbReference type="KEGG" id="nak:EH165_12400"/>
<reference evidence="1 2" key="2">
    <citation type="submission" date="2018-12" db="EMBL/GenBank/DDBJ databases">
        <title>Nakamurella antarcticus sp. nov., isolated from Antarctica South Shetland Islands soil.</title>
        <authorList>
            <person name="Peng F."/>
        </authorList>
    </citation>
    <scope>NUCLEOTIDE SEQUENCE [LARGE SCALE GENOMIC DNA]</scope>
    <source>
        <strain evidence="1 2">S14-144</strain>
    </source>
</reference>
<gene>
    <name evidence="1" type="ORF">EH165_12400</name>
</gene>
<evidence type="ECO:0000313" key="2">
    <source>
        <dbReference type="Proteomes" id="UP000268084"/>
    </source>
</evidence>
<evidence type="ECO:0000313" key="1">
    <source>
        <dbReference type="EMBL" id="AZI58817.1"/>
    </source>
</evidence>
<dbReference type="RefSeq" id="WP_124799721.1">
    <property type="nucleotide sequence ID" value="NZ_CP034170.1"/>
</dbReference>
<dbReference type="EMBL" id="CP034170">
    <property type="protein sequence ID" value="AZI58817.1"/>
    <property type="molecule type" value="Genomic_DNA"/>
</dbReference>
<dbReference type="AlphaFoldDB" id="A0A3G8ZPU9"/>
<proteinExistence type="predicted"/>